<feature type="domain" description="Polysaccharide lyase family 8 central" evidence="6">
    <location>
        <begin position="479"/>
        <end position="723"/>
    </location>
</feature>
<feature type="chain" id="PRO_5040183285" evidence="5">
    <location>
        <begin position="24"/>
        <end position="854"/>
    </location>
</feature>
<evidence type="ECO:0000259" key="7">
    <source>
        <dbReference type="Pfam" id="PF02884"/>
    </source>
</evidence>
<evidence type="ECO:0000259" key="8">
    <source>
        <dbReference type="Pfam" id="PF08124"/>
    </source>
</evidence>
<dbReference type="InterPro" id="IPR014718">
    <property type="entry name" value="GH-type_carb-bd"/>
</dbReference>
<dbReference type="PANTHER" id="PTHR38481">
    <property type="entry name" value="HYALURONATE LYASE"/>
    <property type="match status" value="1"/>
</dbReference>
<name>A0A9P7E3L1_9AGAM</name>
<dbReference type="InterPro" id="IPR004103">
    <property type="entry name" value="Lyase_8_C"/>
</dbReference>
<keyword evidence="2 5" id="KW-0732">Signal</keyword>
<comment type="caution">
    <text evidence="9">The sequence shown here is derived from an EMBL/GenBank/DDBJ whole genome shotgun (WGS) entry which is preliminary data.</text>
</comment>
<dbReference type="InterPro" id="IPR008929">
    <property type="entry name" value="Chondroitin_lyas"/>
</dbReference>
<dbReference type="Gene3D" id="2.60.220.10">
    <property type="entry name" value="Polysaccharide lyase family 8-like, C-terminal"/>
    <property type="match status" value="1"/>
</dbReference>
<dbReference type="GeneID" id="64594953"/>
<keyword evidence="3 9" id="KW-0456">Lyase</keyword>
<dbReference type="SUPFAM" id="SSF48230">
    <property type="entry name" value="Chondroitin AC/alginate lyase"/>
    <property type="match status" value="1"/>
</dbReference>
<evidence type="ECO:0000256" key="1">
    <source>
        <dbReference type="ARBA" id="ARBA00006699"/>
    </source>
</evidence>
<gene>
    <name evidence="9" type="ORF">HD556DRAFT_1317476</name>
</gene>
<comment type="similarity">
    <text evidence="1">Belongs to the polysaccharide lyase 8 family.</text>
</comment>
<feature type="domain" description="Polysaccharide lyase 8 N-terminal alpha-helical" evidence="8">
    <location>
        <begin position="154"/>
        <end position="399"/>
    </location>
</feature>
<dbReference type="GO" id="GO:0016837">
    <property type="term" value="F:carbon-oxygen lyase activity, acting on polysaccharides"/>
    <property type="evidence" value="ECO:0007669"/>
    <property type="project" value="UniProtKB-ARBA"/>
</dbReference>
<keyword evidence="10" id="KW-1185">Reference proteome</keyword>
<dbReference type="InterPro" id="IPR038970">
    <property type="entry name" value="Lyase_8"/>
</dbReference>
<evidence type="ECO:0000313" key="9">
    <source>
        <dbReference type="EMBL" id="KAG1810027.1"/>
    </source>
</evidence>
<organism evidence="9 10">
    <name type="scientific">Suillus plorans</name>
    <dbReference type="NCBI Taxonomy" id="116603"/>
    <lineage>
        <taxon>Eukaryota</taxon>
        <taxon>Fungi</taxon>
        <taxon>Dikarya</taxon>
        <taxon>Basidiomycota</taxon>
        <taxon>Agaricomycotina</taxon>
        <taxon>Agaricomycetes</taxon>
        <taxon>Agaricomycetidae</taxon>
        <taxon>Boletales</taxon>
        <taxon>Suillineae</taxon>
        <taxon>Suillaceae</taxon>
        <taxon>Suillus</taxon>
    </lineage>
</organism>
<dbReference type="Pfam" id="PF08124">
    <property type="entry name" value="Lyase_8_N"/>
    <property type="match status" value="1"/>
</dbReference>
<evidence type="ECO:0000313" key="10">
    <source>
        <dbReference type="Proteomes" id="UP000719766"/>
    </source>
</evidence>
<accession>A0A9P7E3L1</accession>
<dbReference type="GO" id="GO:0005975">
    <property type="term" value="P:carbohydrate metabolic process"/>
    <property type="evidence" value="ECO:0007669"/>
    <property type="project" value="InterPro"/>
</dbReference>
<evidence type="ECO:0000256" key="4">
    <source>
        <dbReference type="SAM" id="MobiDB-lite"/>
    </source>
</evidence>
<dbReference type="Gene3D" id="1.50.10.100">
    <property type="entry name" value="Chondroitin AC/alginate lyase"/>
    <property type="match status" value="1"/>
</dbReference>
<dbReference type="InterPro" id="IPR012970">
    <property type="entry name" value="Lyase_8_alpha_N"/>
</dbReference>
<sequence length="854" mass="92856">MVMVVLRPFIYTSLLCVANLAEAEWFHGLLGSSHRRVARHPGNPRQSSQPPEVVRYAPESSASQASSGSGTSTSGSQTVETPSASLVSTSGVQFTTSFTSTGTSAHASNPTQALNSSALQDINTIHSRRLDTIIDSITGDPSNISTWLTDLQGDGKWPDTDVDYTAGCDGRKASWPAAAHWVRISTMAAAWHGGLQGYDQYVNSSTIFTAIGNAMNYWFNNDFTNVSCLVEGGTDSCPCGTPGFWNTNWYANVIFIPGLVAESCLLLNDTLTHTQLSNCSNISLRAYGVFDHGYSFEAGANILDMAKTGLDQSLLVSNVSLLSDAYRRVHDTIVIQENISIAADGIQSDGSFGQHLGLLYNGNYGKDFFNGVLVFETAAAGTSFAADSKARAALETLVDGNRWMINLNVETQVLHWDLSPVGRFISSPVAAGQASSGILTNLSKVEELGENWNSDVLVDFARSLSSNITHANVGGILGNRMFYKNDYMVTRGPGYVTSLKMYSTRTRNTECTNSQNLLGFHLADGVVYTYLQGNEYEDIAAVWDWNLVPGITVDYNATVLDCRHTKYIGKEAFVGGVSDGHVGVAAMRYANPVTGSLSWQKTWFFLEHDVQYVMIANISSKTDAPVFSVLDQRRFSGPDVFVNDMRAFGGNFTDPRSLWHGDVGYEFRGVNGTYELSLEWSNKTGDWSSTGIFSGQETVELFAAWLHHKDRSAPISYTVYPAVDYDTFVLKRAYTHLTEIQNDASVSALLDEDHYTVFGVFWDAAGGSFTFTDEVYGSMKIESSAHAVFIYCIDTGSITVTDPSQSSSNLTLTISVEDGLEGPCEWGGENSVTAHFDMTSSVLAGSSVSQNLNY</sequence>
<feature type="compositionally biased region" description="Low complexity" evidence="4">
    <location>
        <begin position="60"/>
        <end position="78"/>
    </location>
</feature>
<feature type="signal peptide" evidence="5">
    <location>
        <begin position="1"/>
        <end position="23"/>
    </location>
</feature>
<dbReference type="GO" id="GO:0030246">
    <property type="term" value="F:carbohydrate binding"/>
    <property type="evidence" value="ECO:0007669"/>
    <property type="project" value="InterPro"/>
</dbReference>
<dbReference type="Pfam" id="PF02278">
    <property type="entry name" value="Lyase_8"/>
    <property type="match status" value="1"/>
</dbReference>
<dbReference type="InterPro" id="IPR011071">
    <property type="entry name" value="Lyase_8-like_C"/>
</dbReference>
<feature type="domain" description="Polysaccharide lyase family 8 C-terminal" evidence="7">
    <location>
        <begin position="740"/>
        <end position="811"/>
    </location>
</feature>
<dbReference type="InterPro" id="IPR011013">
    <property type="entry name" value="Gal_mutarotase_sf_dom"/>
</dbReference>
<dbReference type="AlphaFoldDB" id="A0A9P7E3L1"/>
<dbReference type="InterPro" id="IPR003159">
    <property type="entry name" value="Lyase_8_central_dom"/>
</dbReference>
<dbReference type="Pfam" id="PF02884">
    <property type="entry name" value="Lyase_8_C"/>
    <property type="match status" value="1"/>
</dbReference>
<proteinExistence type="inferred from homology"/>
<dbReference type="Proteomes" id="UP000719766">
    <property type="component" value="Unassembled WGS sequence"/>
</dbReference>
<dbReference type="Gene3D" id="2.70.98.10">
    <property type="match status" value="1"/>
</dbReference>
<evidence type="ECO:0000256" key="2">
    <source>
        <dbReference type="ARBA" id="ARBA00022729"/>
    </source>
</evidence>
<dbReference type="SUPFAM" id="SSF49863">
    <property type="entry name" value="Hyaluronate lyase-like, C-terminal domain"/>
    <property type="match status" value="1"/>
</dbReference>
<protein>
    <submittedName>
        <fullName evidence="9">Polysaccharide lyase family 8 protein</fullName>
    </submittedName>
</protein>
<reference evidence="9" key="1">
    <citation type="journal article" date="2020" name="New Phytol.">
        <title>Comparative genomics reveals dynamic genome evolution in host specialist ectomycorrhizal fungi.</title>
        <authorList>
            <person name="Lofgren L.A."/>
            <person name="Nguyen N.H."/>
            <person name="Vilgalys R."/>
            <person name="Ruytinx J."/>
            <person name="Liao H.L."/>
            <person name="Branco S."/>
            <person name="Kuo A."/>
            <person name="LaButti K."/>
            <person name="Lipzen A."/>
            <person name="Andreopoulos W."/>
            <person name="Pangilinan J."/>
            <person name="Riley R."/>
            <person name="Hundley H."/>
            <person name="Na H."/>
            <person name="Barry K."/>
            <person name="Grigoriev I.V."/>
            <person name="Stajich J.E."/>
            <person name="Kennedy P.G."/>
        </authorList>
    </citation>
    <scope>NUCLEOTIDE SEQUENCE</scope>
    <source>
        <strain evidence="9">S12</strain>
    </source>
</reference>
<dbReference type="GO" id="GO:0005576">
    <property type="term" value="C:extracellular region"/>
    <property type="evidence" value="ECO:0007669"/>
    <property type="project" value="InterPro"/>
</dbReference>
<evidence type="ECO:0000259" key="6">
    <source>
        <dbReference type="Pfam" id="PF02278"/>
    </source>
</evidence>
<dbReference type="EMBL" id="JABBWE010000001">
    <property type="protein sequence ID" value="KAG1810027.1"/>
    <property type="molecule type" value="Genomic_DNA"/>
</dbReference>
<feature type="region of interest" description="Disordered" evidence="4">
    <location>
        <begin position="36"/>
        <end position="86"/>
    </location>
</feature>
<dbReference type="PANTHER" id="PTHR38481:SF1">
    <property type="entry name" value="HYALURONATE LYASE"/>
    <property type="match status" value="1"/>
</dbReference>
<dbReference type="OrthoDB" id="5980780at2759"/>
<dbReference type="RefSeq" id="XP_041167692.1">
    <property type="nucleotide sequence ID" value="XM_041301189.1"/>
</dbReference>
<dbReference type="SUPFAM" id="SSF74650">
    <property type="entry name" value="Galactose mutarotase-like"/>
    <property type="match status" value="1"/>
</dbReference>
<evidence type="ECO:0000256" key="3">
    <source>
        <dbReference type="ARBA" id="ARBA00023239"/>
    </source>
</evidence>
<evidence type="ECO:0000256" key="5">
    <source>
        <dbReference type="SAM" id="SignalP"/>
    </source>
</evidence>